<dbReference type="SMART" id="SM00862">
    <property type="entry name" value="Trans_reg_C"/>
    <property type="match status" value="1"/>
</dbReference>
<evidence type="ECO:0000256" key="5">
    <source>
        <dbReference type="PROSITE-ProRule" id="PRU01091"/>
    </source>
</evidence>
<dbReference type="InterPro" id="IPR016032">
    <property type="entry name" value="Sig_transdc_resp-reg_C-effctor"/>
</dbReference>
<dbReference type="InterPro" id="IPR039420">
    <property type="entry name" value="WalR-like"/>
</dbReference>
<evidence type="ECO:0000313" key="8">
    <source>
        <dbReference type="Proteomes" id="UP000515498"/>
    </source>
</evidence>
<evidence type="ECO:0000256" key="4">
    <source>
        <dbReference type="ARBA" id="ARBA00023163"/>
    </source>
</evidence>
<dbReference type="Gene3D" id="1.10.10.10">
    <property type="entry name" value="Winged helix-like DNA-binding domain superfamily/Winged helix DNA-binding domain"/>
    <property type="match status" value="1"/>
</dbReference>
<dbReference type="AlphaFoldDB" id="A0A7G8PD82"/>
<evidence type="ECO:0000256" key="1">
    <source>
        <dbReference type="ARBA" id="ARBA00022553"/>
    </source>
</evidence>
<proteinExistence type="predicted"/>
<dbReference type="GO" id="GO:0000976">
    <property type="term" value="F:transcription cis-regulatory region binding"/>
    <property type="evidence" value="ECO:0007669"/>
    <property type="project" value="TreeGrafter"/>
</dbReference>
<keyword evidence="3 5" id="KW-0238">DNA-binding</keyword>
<feature type="DNA-binding region" description="OmpR/PhoB-type" evidence="5">
    <location>
        <begin position="129"/>
        <end position="233"/>
    </location>
</feature>
<dbReference type="PANTHER" id="PTHR48111">
    <property type="entry name" value="REGULATOR OF RPOS"/>
    <property type="match status" value="1"/>
</dbReference>
<dbReference type="InterPro" id="IPR001867">
    <property type="entry name" value="OmpR/PhoB-type_DNA-bd"/>
</dbReference>
<dbReference type="InterPro" id="IPR011006">
    <property type="entry name" value="CheY-like_superfamily"/>
</dbReference>
<sequence length="233" mass="25088">MVSVDLSERTVLLAGGVNAWAQGIVNCFLNTSISTTCIDVADLSTDLASAHTPSVIVVDLGSVHVDEHRALCTRLRMTHGARVIALGSAGERAMLLDSRGSLVDTFIAKPFGCRDVADRITALLAGEPADTVEYGPKSDQALRIDVERREVRRNGSPIALSRTQFDILALLARDPGHVVARGEILAAVWGPAWQGSANNVDVHIGQLRRRLGDNPDQPRIVQNVRGVGFRLRS</sequence>
<dbReference type="SUPFAM" id="SSF52172">
    <property type="entry name" value="CheY-like"/>
    <property type="match status" value="1"/>
</dbReference>
<dbReference type="KEGG" id="mflu:HZU40_29765"/>
<evidence type="ECO:0000256" key="3">
    <source>
        <dbReference type="ARBA" id="ARBA00023125"/>
    </source>
</evidence>
<evidence type="ECO:0000256" key="2">
    <source>
        <dbReference type="ARBA" id="ARBA00023015"/>
    </source>
</evidence>
<dbReference type="SUPFAM" id="SSF46894">
    <property type="entry name" value="C-terminal effector domain of the bipartite response regulators"/>
    <property type="match status" value="1"/>
</dbReference>
<evidence type="ECO:0000313" key="7">
    <source>
        <dbReference type="EMBL" id="QNJ92298.1"/>
    </source>
</evidence>
<dbReference type="PROSITE" id="PS51755">
    <property type="entry name" value="OMPR_PHOB"/>
    <property type="match status" value="1"/>
</dbReference>
<dbReference type="GO" id="GO:0032993">
    <property type="term" value="C:protein-DNA complex"/>
    <property type="evidence" value="ECO:0007669"/>
    <property type="project" value="TreeGrafter"/>
</dbReference>
<accession>A0A7G8PD82</accession>
<protein>
    <submittedName>
        <fullName evidence="7">Response regulator transcription factor</fullName>
    </submittedName>
</protein>
<dbReference type="Proteomes" id="UP000515498">
    <property type="component" value="Chromosome"/>
</dbReference>
<dbReference type="InterPro" id="IPR036388">
    <property type="entry name" value="WH-like_DNA-bd_sf"/>
</dbReference>
<dbReference type="GO" id="GO:0006355">
    <property type="term" value="P:regulation of DNA-templated transcription"/>
    <property type="evidence" value="ECO:0007669"/>
    <property type="project" value="InterPro"/>
</dbReference>
<keyword evidence="4" id="KW-0804">Transcription</keyword>
<dbReference type="Pfam" id="PF00486">
    <property type="entry name" value="Trans_reg_C"/>
    <property type="match status" value="1"/>
</dbReference>
<dbReference type="CDD" id="cd00383">
    <property type="entry name" value="trans_reg_C"/>
    <property type="match status" value="1"/>
</dbReference>
<keyword evidence="1" id="KW-0597">Phosphoprotein</keyword>
<evidence type="ECO:0000259" key="6">
    <source>
        <dbReference type="PROSITE" id="PS51755"/>
    </source>
</evidence>
<dbReference type="GO" id="GO:0000156">
    <property type="term" value="F:phosphorelay response regulator activity"/>
    <property type="evidence" value="ECO:0007669"/>
    <property type="project" value="TreeGrafter"/>
</dbReference>
<reference evidence="7 8" key="1">
    <citation type="submission" date="2020-07" db="EMBL/GenBank/DDBJ databases">
        <title>Draft genome sequence of four isobutane-metabolizing strains capable of cometabolically degrading diverse ether contaminants.</title>
        <authorList>
            <person name="Chen W."/>
            <person name="Faulkner N."/>
            <person name="Smith C."/>
            <person name="Hyman M."/>
        </authorList>
    </citation>
    <scope>NUCLEOTIDE SEQUENCE [LARGE SCALE GENOMIC DNA]</scope>
    <source>
        <strain evidence="7 8">2A</strain>
    </source>
</reference>
<gene>
    <name evidence="7" type="ORF">HZU40_29765</name>
</gene>
<keyword evidence="2" id="KW-0805">Transcription regulation</keyword>
<feature type="domain" description="OmpR/PhoB-type" evidence="6">
    <location>
        <begin position="129"/>
        <end position="233"/>
    </location>
</feature>
<dbReference type="GO" id="GO:0005829">
    <property type="term" value="C:cytosol"/>
    <property type="evidence" value="ECO:0007669"/>
    <property type="project" value="TreeGrafter"/>
</dbReference>
<organism evidence="7 8">
    <name type="scientific">Mycolicibacterium fluoranthenivorans</name>
    <dbReference type="NCBI Taxonomy" id="258505"/>
    <lineage>
        <taxon>Bacteria</taxon>
        <taxon>Bacillati</taxon>
        <taxon>Actinomycetota</taxon>
        <taxon>Actinomycetes</taxon>
        <taxon>Mycobacteriales</taxon>
        <taxon>Mycobacteriaceae</taxon>
        <taxon>Mycolicibacterium</taxon>
    </lineage>
</organism>
<dbReference type="EMBL" id="CP059894">
    <property type="protein sequence ID" value="QNJ92298.1"/>
    <property type="molecule type" value="Genomic_DNA"/>
</dbReference>
<name>A0A7G8PD82_9MYCO</name>
<dbReference type="PANTHER" id="PTHR48111:SF4">
    <property type="entry name" value="DNA-BINDING DUAL TRANSCRIPTIONAL REGULATOR OMPR"/>
    <property type="match status" value="1"/>
</dbReference>